<dbReference type="STRING" id="1266660.A0A1G4IPP8"/>
<dbReference type="SMART" id="SM00256">
    <property type="entry name" value="FBOX"/>
    <property type="match status" value="1"/>
</dbReference>
<dbReference type="GO" id="GO:0043161">
    <property type="term" value="P:proteasome-mediated ubiquitin-dependent protein catabolic process"/>
    <property type="evidence" value="ECO:0007669"/>
    <property type="project" value="TreeGrafter"/>
</dbReference>
<dbReference type="Gene3D" id="1.20.1280.50">
    <property type="match status" value="1"/>
</dbReference>
<dbReference type="InterPro" id="IPR036047">
    <property type="entry name" value="F-box-like_dom_sf"/>
</dbReference>
<feature type="repeat" description="WD" evidence="3">
    <location>
        <begin position="506"/>
        <end position="539"/>
    </location>
</feature>
<evidence type="ECO:0000259" key="5">
    <source>
        <dbReference type="PROSITE" id="PS50181"/>
    </source>
</evidence>
<dbReference type="Pfam" id="PF00400">
    <property type="entry name" value="WD40"/>
    <property type="match status" value="5"/>
</dbReference>
<dbReference type="PRINTS" id="PR00320">
    <property type="entry name" value="GPROTEINBRPT"/>
</dbReference>
<dbReference type="GO" id="GO:0043130">
    <property type="term" value="F:ubiquitin binding"/>
    <property type="evidence" value="ECO:0007669"/>
    <property type="project" value="TreeGrafter"/>
</dbReference>
<evidence type="ECO:0000256" key="2">
    <source>
        <dbReference type="ARBA" id="ARBA00022737"/>
    </source>
</evidence>
<dbReference type="InterPro" id="IPR001680">
    <property type="entry name" value="WD40_rpt"/>
</dbReference>
<feature type="domain" description="F-box" evidence="5">
    <location>
        <begin position="214"/>
        <end position="261"/>
    </location>
</feature>
<feature type="region of interest" description="Disordered" evidence="4">
    <location>
        <begin position="92"/>
        <end position="111"/>
    </location>
</feature>
<keyword evidence="1 3" id="KW-0853">WD repeat</keyword>
<gene>
    <name evidence="6" type="ORF">LADA_0A06590G</name>
</gene>
<dbReference type="InterPro" id="IPR036322">
    <property type="entry name" value="WD40_repeat_dom_sf"/>
</dbReference>
<dbReference type="PANTHER" id="PTHR19849:SF1">
    <property type="entry name" value="F-BOX_WD REPEAT-CONTAINING PROTEIN 7"/>
    <property type="match status" value="1"/>
</dbReference>
<dbReference type="EMBL" id="LT598460">
    <property type="protein sequence ID" value="SCU78630.1"/>
    <property type="molecule type" value="Genomic_DNA"/>
</dbReference>
<feature type="repeat" description="WD" evidence="3">
    <location>
        <begin position="361"/>
        <end position="401"/>
    </location>
</feature>
<evidence type="ECO:0000256" key="3">
    <source>
        <dbReference type="PROSITE-ProRule" id="PRU00221"/>
    </source>
</evidence>
<sequence length="717" mass="80572">MTFDAKEYPLSGIEVPFQYRLKEANDEPAALSIEMDLLSNSTVDENVRKRKGNQVDEPLFEPKRMKSGARTCVDDEIVRTPSMESLLNYSVEEDESVSHRRRAPNRCGESPNEESIISVASVAAANTTAHACGQSEDGLPLSPVASPSNASSVEDLYSLRKSTYQGEYLSAMASRAQTQLSPSAYRNLVFQLVSKLTRSELSDLSTLVKDNLKRDFLSSLPIEVSMNILTNLEFADISSCLEVNKSWNSLINNTPYLWRKLMVSEGFMSQQVFRKYRQEIPSVTQADPQTEDEVRLRFLKNQRYLNNCYSKSFKPHRKTLKGHSVKVVTCLQFEDDYVITGADDKVIRVYDAKNEQFVTQLCGHDGGVWALKYAQHGIIVSGSTDRSVRIWNIHKGKCTHVFKGHTSTVRCLDIVTHQGEKFIITGSRDHTLHVWKLPNYHAEDYNPEVCEVYNTTESNPFFVGILRGHMASVRTVSGYGNIVVSGSYDFNVMVWDIAQMKCLYVLTGHTDRIYTTIYDHERKRCISAGMDSTIRIWNLHDVQSNGHCSTINSPNNACIKVAGSMLTLQGHTALVGLLGLSDKYLVSAGAEGVLRGWDSHTYSRQFAYHSKDMGAITSFYANDNLLVSGSEGQFNVYNLRSGKPIHSDLLNDADQVWAVKFNNRKFVAAVERDGHSYVEFLDFGRPHEENEGVDIDQSTSPRANFSARPVRLMGQEL</sequence>
<dbReference type="Pfam" id="PF16856">
    <property type="entry name" value="CDC4_D"/>
    <property type="match status" value="1"/>
</dbReference>
<reference evidence="6 7" key="1">
    <citation type="submission" date="2016-03" db="EMBL/GenBank/DDBJ databases">
        <authorList>
            <person name="Devillers H."/>
        </authorList>
    </citation>
    <scope>NUCLEOTIDE SEQUENCE [LARGE SCALE GENOMIC DNA]</scope>
    <source>
        <strain evidence="6">CBS 10888</strain>
    </source>
</reference>
<dbReference type="InterPro" id="IPR015943">
    <property type="entry name" value="WD40/YVTN_repeat-like_dom_sf"/>
</dbReference>
<accession>A0A1G4IPP8</accession>
<dbReference type="CDD" id="cd00200">
    <property type="entry name" value="WD40"/>
    <property type="match status" value="1"/>
</dbReference>
<dbReference type="InterPro" id="IPR019775">
    <property type="entry name" value="WD40_repeat_CS"/>
</dbReference>
<evidence type="ECO:0000313" key="6">
    <source>
        <dbReference type="EMBL" id="SCU78630.1"/>
    </source>
</evidence>
<organism evidence="6 7">
    <name type="scientific">Lachancea dasiensis</name>
    <dbReference type="NCBI Taxonomy" id="1072105"/>
    <lineage>
        <taxon>Eukaryota</taxon>
        <taxon>Fungi</taxon>
        <taxon>Dikarya</taxon>
        <taxon>Ascomycota</taxon>
        <taxon>Saccharomycotina</taxon>
        <taxon>Saccharomycetes</taxon>
        <taxon>Saccharomycetales</taxon>
        <taxon>Saccharomycetaceae</taxon>
        <taxon>Lachancea</taxon>
    </lineage>
</organism>
<dbReference type="SMART" id="SM00320">
    <property type="entry name" value="WD40"/>
    <property type="match status" value="7"/>
</dbReference>
<dbReference type="Proteomes" id="UP000190274">
    <property type="component" value="Chromosome A"/>
</dbReference>
<dbReference type="PROSITE" id="PS50294">
    <property type="entry name" value="WD_REPEATS_REGION"/>
    <property type="match status" value="4"/>
</dbReference>
<dbReference type="GO" id="GO:0005634">
    <property type="term" value="C:nucleus"/>
    <property type="evidence" value="ECO:0007669"/>
    <property type="project" value="TreeGrafter"/>
</dbReference>
<evidence type="ECO:0000313" key="7">
    <source>
        <dbReference type="Proteomes" id="UP000190274"/>
    </source>
</evidence>
<dbReference type="GO" id="GO:0005737">
    <property type="term" value="C:cytoplasm"/>
    <property type="evidence" value="ECO:0007669"/>
    <property type="project" value="TreeGrafter"/>
</dbReference>
<evidence type="ECO:0000256" key="1">
    <source>
        <dbReference type="ARBA" id="ARBA00022574"/>
    </source>
</evidence>
<dbReference type="InterPro" id="IPR001810">
    <property type="entry name" value="F-box_dom"/>
</dbReference>
<dbReference type="Pfam" id="PF12937">
    <property type="entry name" value="F-box-like"/>
    <property type="match status" value="1"/>
</dbReference>
<dbReference type="GO" id="GO:0010992">
    <property type="term" value="P:ubiquitin recycling"/>
    <property type="evidence" value="ECO:0007669"/>
    <property type="project" value="TreeGrafter"/>
</dbReference>
<dbReference type="InterPro" id="IPR020472">
    <property type="entry name" value="WD40_PAC1"/>
</dbReference>
<protein>
    <submittedName>
        <fullName evidence="6">LADA_0A06590g1_1</fullName>
    </submittedName>
</protein>
<feature type="repeat" description="WD" evidence="3">
    <location>
        <begin position="466"/>
        <end position="505"/>
    </location>
</feature>
<evidence type="ECO:0000256" key="4">
    <source>
        <dbReference type="SAM" id="MobiDB-lite"/>
    </source>
</evidence>
<dbReference type="OrthoDB" id="190105at2759"/>
<dbReference type="SUPFAM" id="SSF50978">
    <property type="entry name" value="WD40 repeat-like"/>
    <property type="match status" value="1"/>
</dbReference>
<dbReference type="SUPFAM" id="SSF81383">
    <property type="entry name" value="F-box domain"/>
    <property type="match status" value="1"/>
</dbReference>
<proteinExistence type="predicted"/>
<dbReference type="PROSITE" id="PS50181">
    <property type="entry name" value="FBOX"/>
    <property type="match status" value="1"/>
</dbReference>
<dbReference type="PROSITE" id="PS00678">
    <property type="entry name" value="WD_REPEATS_1"/>
    <property type="match status" value="3"/>
</dbReference>
<keyword evidence="7" id="KW-1185">Reference proteome</keyword>
<name>A0A1G4IPP8_9SACH</name>
<dbReference type="PANTHER" id="PTHR19849">
    <property type="entry name" value="PHOSPHOLIPASE A-2-ACTIVATING PROTEIN"/>
    <property type="match status" value="1"/>
</dbReference>
<dbReference type="InterPro" id="IPR031740">
    <property type="entry name" value="Cdc4_D"/>
</dbReference>
<dbReference type="Gene3D" id="2.130.10.10">
    <property type="entry name" value="YVTN repeat-like/Quinoprotein amine dehydrogenase"/>
    <property type="match status" value="1"/>
</dbReference>
<keyword evidence="2" id="KW-0677">Repeat</keyword>
<feature type="repeat" description="WD" evidence="3">
    <location>
        <begin position="402"/>
        <end position="437"/>
    </location>
</feature>
<dbReference type="AlphaFoldDB" id="A0A1G4IPP8"/>
<dbReference type="PROSITE" id="PS50082">
    <property type="entry name" value="WD_REPEATS_2"/>
    <property type="match status" value="4"/>
</dbReference>